<dbReference type="InterPro" id="IPR058268">
    <property type="entry name" value="DUF7962"/>
</dbReference>
<accession>A0A9W8MI64</accession>
<dbReference type="OrthoDB" id="202840at2759"/>
<dbReference type="SUPFAM" id="SSF47616">
    <property type="entry name" value="GST C-terminal domain-like"/>
    <property type="match status" value="1"/>
</dbReference>
<comment type="caution">
    <text evidence="2">The sequence shown here is derived from an EMBL/GenBank/DDBJ whole genome shotgun (WGS) entry which is preliminary data.</text>
</comment>
<proteinExistence type="predicted"/>
<protein>
    <recommendedName>
        <fullName evidence="1">GST N-terminal domain-containing protein</fullName>
    </recommendedName>
</protein>
<reference evidence="2" key="1">
    <citation type="submission" date="2022-06" db="EMBL/GenBank/DDBJ databases">
        <title>Genome Sequence of Candolleomyces eurysporus.</title>
        <authorList>
            <person name="Buettner E."/>
        </authorList>
    </citation>
    <scope>NUCLEOTIDE SEQUENCE</scope>
    <source>
        <strain evidence="2">VTCC 930004</strain>
    </source>
</reference>
<feature type="domain" description="GST N-terminal" evidence="1">
    <location>
        <begin position="3"/>
        <end position="83"/>
    </location>
</feature>
<dbReference type="Gene3D" id="1.20.1050.10">
    <property type="match status" value="1"/>
</dbReference>
<dbReference type="InterPro" id="IPR036282">
    <property type="entry name" value="Glutathione-S-Trfase_C_sf"/>
</dbReference>
<evidence type="ECO:0000259" key="1">
    <source>
        <dbReference type="PROSITE" id="PS50404"/>
    </source>
</evidence>
<evidence type="ECO:0000313" key="3">
    <source>
        <dbReference type="Proteomes" id="UP001140091"/>
    </source>
</evidence>
<dbReference type="PROSITE" id="PS50404">
    <property type="entry name" value="GST_NTER"/>
    <property type="match status" value="1"/>
</dbReference>
<sequence length="372" mass="41391">MSPPVILYRYDASPFSHKIDNALLLKGVPHQHVQVASLLPRPEISEELGINYRRIPLLAIGNDVYCDTGLIVSALERRFPSSQGYETLFPPTKSGKAETGLVKLFAKYYAESAFFLPATTLIPWEKLPAPFLKDRSDASGIQSSPFYHASYQHSPSFAVHQSTPLPSQLVEITPFLNSPRNWYVPSMPDKVKLRSPSTNFKRQTLIEEQLCDGRAWLLETEHPGLADISVHFTLAWIKAFKPSKPLFDETKFPNVVKWVDRLSSLLKAKRKEQGVPVNVTGAAAGETIVSSDFEPYTAVGFDAQEAQRLRVQLGDTVRIAPDDTGRSYPTTGKLVALSLEEAVLEVQGKKGTLRCHFPRLGYVIKAAKDSKL</sequence>
<dbReference type="CDD" id="cd00570">
    <property type="entry name" value="GST_N_family"/>
    <property type="match status" value="1"/>
</dbReference>
<evidence type="ECO:0000313" key="2">
    <source>
        <dbReference type="EMBL" id="KAJ2931566.1"/>
    </source>
</evidence>
<name>A0A9W8MI64_9AGAR</name>
<dbReference type="InterPro" id="IPR036249">
    <property type="entry name" value="Thioredoxin-like_sf"/>
</dbReference>
<dbReference type="EMBL" id="JANBPK010000806">
    <property type="protein sequence ID" value="KAJ2931566.1"/>
    <property type="molecule type" value="Genomic_DNA"/>
</dbReference>
<gene>
    <name evidence="2" type="ORF">H1R20_g5412</name>
</gene>
<organism evidence="2 3">
    <name type="scientific">Candolleomyces eurysporus</name>
    <dbReference type="NCBI Taxonomy" id="2828524"/>
    <lineage>
        <taxon>Eukaryota</taxon>
        <taxon>Fungi</taxon>
        <taxon>Dikarya</taxon>
        <taxon>Basidiomycota</taxon>
        <taxon>Agaricomycotina</taxon>
        <taxon>Agaricomycetes</taxon>
        <taxon>Agaricomycetidae</taxon>
        <taxon>Agaricales</taxon>
        <taxon>Agaricineae</taxon>
        <taxon>Psathyrellaceae</taxon>
        <taxon>Candolleomyces</taxon>
    </lineage>
</organism>
<dbReference type="SUPFAM" id="SSF52833">
    <property type="entry name" value="Thioredoxin-like"/>
    <property type="match status" value="1"/>
</dbReference>
<dbReference type="InterPro" id="IPR004045">
    <property type="entry name" value="Glutathione_S-Trfase_N"/>
</dbReference>
<dbReference type="Gene3D" id="3.40.30.110">
    <property type="match status" value="2"/>
</dbReference>
<feature type="non-terminal residue" evidence="2">
    <location>
        <position position="372"/>
    </location>
</feature>
<dbReference type="Proteomes" id="UP001140091">
    <property type="component" value="Unassembled WGS sequence"/>
</dbReference>
<dbReference type="Pfam" id="PF25907">
    <property type="entry name" value="DUF7962"/>
    <property type="match status" value="1"/>
</dbReference>
<dbReference type="Pfam" id="PF13417">
    <property type="entry name" value="GST_N_3"/>
    <property type="match status" value="1"/>
</dbReference>
<dbReference type="AlphaFoldDB" id="A0A9W8MI64"/>
<keyword evidence="3" id="KW-1185">Reference proteome</keyword>